<name>A0A9D2E7T9_9BACE</name>
<evidence type="ECO:0000313" key="4">
    <source>
        <dbReference type="Proteomes" id="UP000824028"/>
    </source>
</evidence>
<dbReference type="PIRSF" id="PIRSF018266">
    <property type="entry name" value="FecR"/>
    <property type="match status" value="1"/>
</dbReference>
<feature type="domain" description="Protein FecR C-terminal" evidence="2">
    <location>
        <begin position="262"/>
        <end position="329"/>
    </location>
</feature>
<dbReference type="InterPro" id="IPR012373">
    <property type="entry name" value="Ferrdict_sens_TM"/>
</dbReference>
<dbReference type="PANTHER" id="PTHR30273:SF2">
    <property type="entry name" value="PROTEIN FECR"/>
    <property type="match status" value="1"/>
</dbReference>
<proteinExistence type="predicted"/>
<gene>
    <name evidence="3" type="ORF">H9814_03385</name>
</gene>
<dbReference type="Pfam" id="PF16344">
    <property type="entry name" value="FecR_C"/>
    <property type="match status" value="1"/>
</dbReference>
<dbReference type="Proteomes" id="UP000824028">
    <property type="component" value="Unassembled WGS sequence"/>
</dbReference>
<reference evidence="3" key="2">
    <citation type="submission" date="2021-04" db="EMBL/GenBank/DDBJ databases">
        <authorList>
            <person name="Gilroy R."/>
        </authorList>
    </citation>
    <scope>NUCLEOTIDE SEQUENCE</scope>
    <source>
        <strain evidence="3">ChiHjej9B8-1298</strain>
    </source>
</reference>
<accession>A0A9D2E7T9</accession>
<dbReference type="AlphaFoldDB" id="A0A9D2E7T9"/>
<dbReference type="GO" id="GO:0016989">
    <property type="term" value="F:sigma factor antagonist activity"/>
    <property type="evidence" value="ECO:0007669"/>
    <property type="project" value="TreeGrafter"/>
</dbReference>
<organism evidence="3 4">
    <name type="scientific">Candidatus Bacteroides merdigallinarum</name>
    <dbReference type="NCBI Taxonomy" id="2838473"/>
    <lineage>
        <taxon>Bacteria</taxon>
        <taxon>Pseudomonadati</taxon>
        <taxon>Bacteroidota</taxon>
        <taxon>Bacteroidia</taxon>
        <taxon>Bacteroidales</taxon>
        <taxon>Bacteroidaceae</taxon>
        <taxon>Bacteroides</taxon>
    </lineage>
</organism>
<evidence type="ECO:0000259" key="1">
    <source>
        <dbReference type="Pfam" id="PF04773"/>
    </source>
</evidence>
<sequence>MVIDEGYFVKYLKNELTEEETRKLVAWVKEKREHGDFLFSLKEAYTYLNYEKDRKEADTEREWHRFVKQEGLPTCPEAGHRVGWSHWLSYAAVALLCLLVGWQLNRLYIDRADIGVPTTLETEVGQQAKATLPDGSTVQLNACSHLSYSVEGWDKQRHVQLSGEAIFNVRHHSDDIPFWVHTRHCDVQVLGTCFNVSTYEGESEDVVTLKEGKVEIYAGENEGMPSVVLQPGESFVYDNRTHAYRVERRSLQQAYAWGEREIMFEGHTLEQKSGELFRHFGYHFYISPELHDVRYKATLREESLTEFLQLLKSITPQMRYEVDTVNKTVTLTALKTSAS</sequence>
<comment type="caution">
    <text evidence="3">The sequence shown here is derived from an EMBL/GenBank/DDBJ whole genome shotgun (WGS) entry which is preliminary data.</text>
</comment>
<dbReference type="EMBL" id="DXBX01000026">
    <property type="protein sequence ID" value="HIZ32579.1"/>
    <property type="molecule type" value="Genomic_DNA"/>
</dbReference>
<feature type="domain" description="FecR protein" evidence="1">
    <location>
        <begin position="119"/>
        <end position="215"/>
    </location>
</feature>
<evidence type="ECO:0000259" key="2">
    <source>
        <dbReference type="Pfam" id="PF16344"/>
    </source>
</evidence>
<dbReference type="PANTHER" id="PTHR30273">
    <property type="entry name" value="PERIPLASMIC SIGNAL SENSOR AND SIGMA FACTOR ACTIVATOR FECR-RELATED"/>
    <property type="match status" value="1"/>
</dbReference>
<evidence type="ECO:0000313" key="3">
    <source>
        <dbReference type="EMBL" id="HIZ32579.1"/>
    </source>
</evidence>
<dbReference type="InterPro" id="IPR032508">
    <property type="entry name" value="FecR_C"/>
</dbReference>
<protein>
    <submittedName>
        <fullName evidence="3">FecR domain-containing protein</fullName>
    </submittedName>
</protein>
<dbReference type="Gene3D" id="3.55.50.30">
    <property type="match status" value="1"/>
</dbReference>
<dbReference type="Pfam" id="PF04773">
    <property type="entry name" value="FecR"/>
    <property type="match status" value="1"/>
</dbReference>
<dbReference type="InterPro" id="IPR006860">
    <property type="entry name" value="FecR"/>
</dbReference>
<dbReference type="Gene3D" id="2.60.120.1440">
    <property type="match status" value="1"/>
</dbReference>
<reference evidence="3" key="1">
    <citation type="journal article" date="2021" name="PeerJ">
        <title>Extensive microbial diversity within the chicken gut microbiome revealed by metagenomics and culture.</title>
        <authorList>
            <person name="Gilroy R."/>
            <person name="Ravi A."/>
            <person name="Getino M."/>
            <person name="Pursley I."/>
            <person name="Horton D.L."/>
            <person name="Alikhan N.F."/>
            <person name="Baker D."/>
            <person name="Gharbi K."/>
            <person name="Hall N."/>
            <person name="Watson M."/>
            <person name="Adriaenssens E.M."/>
            <person name="Foster-Nyarko E."/>
            <person name="Jarju S."/>
            <person name="Secka A."/>
            <person name="Antonio M."/>
            <person name="Oren A."/>
            <person name="Chaudhuri R.R."/>
            <person name="La Ragione R."/>
            <person name="Hildebrand F."/>
            <person name="Pallen M.J."/>
        </authorList>
    </citation>
    <scope>NUCLEOTIDE SEQUENCE</scope>
    <source>
        <strain evidence="3">ChiHjej9B8-1298</strain>
    </source>
</reference>